<organism evidence="9 10">
    <name type="scientific">Madurella fahalii</name>
    <dbReference type="NCBI Taxonomy" id="1157608"/>
    <lineage>
        <taxon>Eukaryota</taxon>
        <taxon>Fungi</taxon>
        <taxon>Dikarya</taxon>
        <taxon>Ascomycota</taxon>
        <taxon>Pezizomycotina</taxon>
        <taxon>Sordariomycetes</taxon>
        <taxon>Sordariomycetidae</taxon>
        <taxon>Sordariales</taxon>
        <taxon>Sordariales incertae sedis</taxon>
        <taxon>Madurella</taxon>
    </lineage>
</organism>
<dbReference type="EMBL" id="BAAFSV010000002">
    <property type="protein sequence ID" value="GAB1312611.1"/>
    <property type="molecule type" value="Genomic_DNA"/>
</dbReference>
<reference evidence="9 10" key="1">
    <citation type="submission" date="2024-09" db="EMBL/GenBank/DDBJ databases">
        <title>Itraconazole resistance in Madurella fahalii resulting from another homologue of gene encoding cytochrome P450 14-alpha sterol demethylase (CYP51).</title>
        <authorList>
            <person name="Yoshioka I."/>
            <person name="Fahal A.H."/>
            <person name="Kaneko S."/>
            <person name="Yaguchi T."/>
        </authorList>
    </citation>
    <scope>NUCLEOTIDE SEQUENCE [LARGE SCALE GENOMIC DNA]</scope>
    <source>
        <strain evidence="9 10">IFM 68171</strain>
    </source>
</reference>
<dbReference type="SUPFAM" id="SSF103473">
    <property type="entry name" value="MFS general substrate transporter"/>
    <property type="match status" value="1"/>
</dbReference>
<evidence type="ECO:0000313" key="9">
    <source>
        <dbReference type="EMBL" id="GAB1312611.1"/>
    </source>
</evidence>
<dbReference type="Proteomes" id="UP001628179">
    <property type="component" value="Unassembled WGS sequence"/>
</dbReference>
<feature type="transmembrane region" description="Helical" evidence="7">
    <location>
        <begin position="321"/>
        <end position="341"/>
    </location>
</feature>
<feature type="transmembrane region" description="Helical" evidence="7">
    <location>
        <begin position="88"/>
        <end position="110"/>
    </location>
</feature>
<evidence type="ECO:0000256" key="6">
    <source>
        <dbReference type="SAM" id="MobiDB-lite"/>
    </source>
</evidence>
<evidence type="ECO:0000256" key="4">
    <source>
        <dbReference type="ARBA" id="ARBA00022989"/>
    </source>
</evidence>
<evidence type="ECO:0000256" key="1">
    <source>
        <dbReference type="ARBA" id="ARBA00004141"/>
    </source>
</evidence>
<feature type="transmembrane region" description="Helical" evidence="7">
    <location>
        <begin position="407"/>
        <end position="429"/>
    </location>
</feature>
<keyword evidence="5 7" id="KW-0472">Membrane</keyword>
<dbReference type="PANTHER" id="PTHR43791">
    <property type="entry name" value="PERMEASE-RELATED"/>
    <property type="match status" value="1"/>
</dbReference>
<feature type="transmembrane region" description="Helical" evidence="7">
    <location>
        <begin position="285"/>
        <end position="309"/>
    </location>
</feature>
<dbReference type="CDD" id="cd17327">
    <property type="entry name" value="MFS_FEN2_like"/>
    <property type="match status" value="1"/>
</dbReference>
<evidence type="ECO:0000256" key="2">
    <source>
        <dbReference type="ARBA" id="ARBA00022448"/>
    </source>
</evidence>
<evidence type="ECO:0000259" key="8">
    <source>
        <dbReference type="PROSITE" id="PS50850"/>
    </source>
</evidence>
<dbReference type="Gene3D" id="1.20.1250.20">
    <property type="entry name" value="MFS general substrate transporter like domains"/>
    <property type="match status" value="2"/>
</dbReference>
<evidence type="ECO:0000256" key="5">
    <source>
        <dbReference type="ARBA" id="ARBA00023136"/>
    </source>
</evidence>
<feature type="transmembrane region" description="Helical" evidence="7">
    <location>
        <begin position="177"/>
        <end position="197"/>
    </location>
</feature>
<keyword evidence="10" id="KW-1185">Reference proteome</keyword>
<evidence type="ECO:0000256" key="3">
    <source>
        <dbReference type="ARBA" id="ARBA00022692"/>
    </source>
</evidence>
<feature type="transmembrane region" description="Helical" evidence="7">
    <location>
        <begin position="117"/>
        <end position="136"/>
    </location>
</feature>
<feature type="transmembrane region" description="Helical" evidence="7">
    <location>
        <begin position="441"/>
        <end position="463"/>
    </location>
</feature>
<keyword evidence="4 7" id="KW-1133">Transmembrane helix</keyword>
<evidence type="ECO:0000313" key="10">
    <source>
        <dbReference type="Proteomes" id="UP001628179"/>
    </source>
</evidence>
<accession>A0ABQ0G4E3</accession>
<feature type="transmembrane region" description="Helical" evidence="7">
    <location>
        <begin position="142"/>
        <end position="165"/>
    </location>
</feature>
<dbReference type="PROSITE" id="PS50850">
    <property type="entry name" value="MFS"/>
    <property type="match status" value="1"/>
</dbReference>
<name>A0ABQ0G4E3_9PEZI</name>
<feature type="transmembrane region" description="Helical" evidence="7">
    <location>
        <begin position="373"/>
        <end position="395"/>
    </location>
</feature>
<dbReference type="PANTHER" id="PTHR43791:SF53">
    <property type="entry name" value="MAJOR FACILITATOR SUPERFAMILY (MFS) PROFILE DOMAIN-CONTAINING PROTEIN"/>
    <property type="match status" value="1"/>
</dbReference>
<feature type="transmembrane region" description="Helical" evidence="7">
    <location>
        <begin position="217"/>
        <end position="236"/>
    </location>
</feature>
<protein>
    <recommendedName>
        <fullName evidence="8">Major facilitator superfamily (MFS) profile domain-containing protein</fullName>
    </recommendedName>
</protein>
<keyword evidence="2" id="KW-0813">Transport</keyword>
<feature type="domain" description="Major facilitator superfamily (MFS) profile" evidence="8">
    <location>
        <begin position="50"/>
        <end position="469"/>
    </location>
</feature>
<comment type="caution">
    <text evidence="9">The sequence shown here is derived from an EMBL/GenBank/DDBJ whole genome shotgun (WGS) entry which is preliminary data.</text>
</comment>
<keyword evidence="3 7" id="KW-0812">Transmembrane</keyword>
<feature type="compositionally biased region" description="Polar residues" evidence="6">
    <location>
        <begin position="9"/>
        <end position="18"/>
    </location>
</feature>
<dbReference type="GeneID" id="98173566"/>
<dbReference type="InterPro" id="IPR011701">
    <property type="entry name" value="MFS"/>
</dbReference>
<feature type="transmembrane region" description="Helical" evidence="7">
    <location>
        <begin position="50"/>
        <end position="68"/>
    </location>
</feature>
<feature type="transmembrane region" description="Helical" evidence="7">
    <location>
        <begin position="348"/>
        <end position="367"/>
    </location>
</feature>
<feature type="region of interest" description="Disordered" evidence="6">
    <location>
        <begin position="1"/>
        <end position="34"/>
    </location>
</feature>
<dbReference type="RefSeq" id="XP_070914344.1">
    <property type="nucleotide sequence ID" value="XM_071058243.1"/>
</dbReference>
<sequence length="499" mass="55509">MVETEKEIAQQTEQEQVNSSKDGGSSSDESDLEWTEEEETAIRRRIDWHTVPIVTLLYMLCFLDRINIGNASIQGMSVELGLNEGVRFNWVLSIFYIVYLLVEVPSNILLKRIGPRFYLPFLVCGFGFVSVCTAFTRDFGGLMAARVFLGVFEGGAMPGMAFFLSCFYKRNELLFRIGIYVSAASIAGAFGGLLAAGLSRIPEWGVASMRIYAWRNIFFFEGIVTIIVGLMAPIWMPTGPSDAWFLSERERRIAAARLVREHKSDPAANVTISDLKSAIFCIHNYTCALGFFLINITVQGLSVFMPTILEELGWTATQAQLYSVPPYVAACLVAIAVAYGSDKTHQRGIWLASFSVLAIIGFALLRWEDNPNIRYMAVFFVTVGAFPGGPGFLSWAMNNSAGPAVRAVTSGYVVTLGTIGGIVATWTYIREDRPEYYTGHTINFGGQIAVVCLAIFGILYCMYENRARAAGKRDHRLEGLTEEEQGKLGHRHPQYRYWT</sequence>
<dbReference type="InterPro" id="IPR020846">
    <property type="entry name" value="MFS_dom"/>
</dbReference>
<dbReference type="InterPro" id="IPR036259">
    <property type="entry name" value="MFS_trans_sf"/>
</dbReference>
<proteinExistence type="predicted"/>
<evidence type="ECO:0000256" key="7">
    <source>
        <dbReference type="SAM" id="Phobius"/>
    </source>
</evidence>
<gene>
    <name evidence="9" type="ORF">MFIFM68171_02821</name>
</gene>
<dbReference type="Pfam" id="PF07690">
    <property type="entry name" value="MFS_1"/>
    <property type="match status" value="1"/>
</dbReference>
<comment type="subcellular location">
    <subcellularLocation>
        <location evidence="1">Membrane</location>
        <topology evidence="1">Multi-pass membrane protein</topology>
    </subcellularLocation>
</comment>